<dbReference type="Pfam" id="PF13517">
    <property type="entry name" value="FG-GAP_3"/>
    <property type="match status" value="1"/>
</dbReference>
<feature type="chain" id="PRO_5003367249" description="VCBS repeat-containing protein" evidence="2">
    <location>
        <begin position="34"/>
        <end position="248"/>
    </location>
</feature>
<keyword evidence="1 2" id="KW-0732">Signal</keyword>
<name>F7ZB40_ROSLO</name>
<evidence type="ECO:0000256" key="2">
    <source>
        <dbReference type="SAM" id="SignalP"/>
    </source>
</evidence>
<organism evidence="3 4">
    <name type="scientific">Roseobacter litoralis (strain ATCC 49566 / DSM 6996 / JCM 21268 / NBRC 15278 / OCh 149)</name>
    <dbReference type="NCBI Taxonomy" id="391595"/>
    <lineage>
        <taxon>Bacteria</taxon>
        <taxon>Pseudomonadati</taxon>
        <taxon>Pseudomonadota</taxon>
        <taxon>Alphaproteobacteria</taxon>
        <taxon>Rhodobacterales</taxon>
        <taxon>Roseobacteraceae</taxon>
        <taxon>Roseobacter</taxon>
    </lineage>
</organism>
<evidence type="ECO:0000313" key="4">
    <source>
        <dbReference type="Proteomes" id="UP000001353"/>
    </source>
</evidence>
<evidence type="ECO:0008006" key="5">
    <source>
        <dbReference type="Google" id="ProtNLM"/>
    </source>
</evidence>
<dbReference type="KEGG" id="rli:RLO149_c010240"/>
<dbReference type="STRING" id="391595.RLO149_c010240"/>
<evidence type="ECO:0000313" key="3">
    <source>
        <dbReference type="EMBL" id="AEI93033.1"/>
    </source>
</evidence>
<keyword evidence="4" id="KW-1185">Reference proteome</keyword>
<dbReference type="SUPFAM" id="SSF69318">
    <property type="entry name" value="Integrin alpha N-terminal domain"/>
    <property type="match status" value="1"/>
</dbReference>
<dbReference type="AlphaFoldDB" id="F7ZB40"/>
<proteinExistence type="predicted"/>
<dbReference type="Proteomes" id="UP000001353">
    <property type="component" value="Chromosome"/>
</dbReference>
<dbReference type="OrthoDB" id="58662at2"/>
<accession>F7ZB40</accession>
<feature type="signal peptide" evidence="2">
    <location>
        <begin position="1"/>
        <end position="33"/>
    </location>
</feature>
<protein>
    <recommendedName>
        <fullName evidence="5">VCBS repeat-containing protein</fullName>
    </recommendedName>
</protein>
<gene>
    <name evidence="3" type="ordered locus">RLO149_c010240</name>
</gene>
<dbReference type="eggNOG" id="ENOG502ZC7S">
    <property type="taxonomic scope" value="Bacteria"/>
</dbReference>
<dbReference type="InterPro" id="IPR013517">
    <property type="entry name" value="FG-GAP"/>
</dbReference>
<dbReference type="RefSeq" id="WP_013960972.1">
    <property type="nucleotide sequence ID" value="NC_015730.1"/>
</dbReference>
<sequence length="248" mass="27239">MKAWARRLLARRLLCFVRRALPVLCFLQGVAEASEAIVSADYAGPTQRYAHAVLGDGVEHETLVITLANGDIRRFKLPVTSVFEDTHPRIVDLDADGSPEVIVVESDQSSGARLVIYDASGFVTATPYIGTRFRWLAPLGAADIDGDGYVEIAYVDRPHLAKTLRIWRYQSRQLSEIASLGGVTNHRIGERDIAGGIRQCDGFPEMILARADWAELQAIRYSDGLFETRRLGTDTSRGAFASALSCAN</sequence>
<evidence type="ECO:0000256" key="1">
    <source>
        <dbReference type="ARBA" id="ARBA00022729"/>
    </source>
</evidence>
<dbReference type="HOGENOM" id="CLU_077949_0_0_5"/>
<dbReference type="InterPro" id="IPR028994">
    <property type="entry name" value="Integrin_alpha_N"/>
</dbReference>
<reference evidence="3 4" key="1">
    <citation type="journal article" date="2011" name="BMC Genomics">
        <title>Comparative genome analysis and genome-guided physiological analysis of Roseobacter litoralis.</title>
        <authorList>
            <person name="Kalhoefer D."/>
            <person name="Thole S."/>
            <person name="Voget S."/>
            <person name="Lehmann R."/>
            <person name="Liesegang H."/>
            <person name="Wollher A."/>
            <person name="Daniel R."/>
            <person name="Simon M."/>
            <person name="Brinkhoff T."/>
        </authorList>
    </citation>
    <scope>NUCLEOTIDE SEQUENCE [LARGE SCALE GENOMIC DNA]</scope>
    <source>
        <strain evidence="4">ATCC 49566 / DSM 6996 / JCM 21268 / NBRC 15278 / OCh 149</strain>
    </source>
</reference>
<dbReference type="EMBL" id="CP002623">
    <property type="protein sequence ID" value="AEI93033.1"/>
    <property type="molecule type" value="Genomic_DNA"/>
</dbReference>